<organism evidence="1">
    <name type="scientific">Myoviridae sp. ct2Qy24</name>
    <dbReference type="NCBI Taxonomy" id="2827656"/>
    <lineage>
        <taxon>Viruses</taxon>
        <taxon>Duplodnaviria</taxon>
        <taxon>Heunggongvirae</taxon>
        <taxon>Uroviricota</taxon>
        <taxon>Caudoviricetes</taxon>
    </lineage>
</organism>
<dbReference type="EMBL" id="BK032666">
    <property type="protein sequence ID" value="DAF53917.1"/>
    <property type="molecule type" value="Genomic_DNA"/>
</dbReference>
<proteinExistence type="predicted"/>
<sequence length="42" mass="5154">MGDWDQKKIDKLYELLEEKERKKDTEAASALRWAIFELENRR</sequence>
<accession>A0A8S5SS95</accession>
<reference evidence="1" key="1">
    <citation type="journal article" date="2021" name="Proc. Natl. Acad. Sci. U.S.A.">
        <title>A Catalog of Tens of Thousands of Viruses from Human Metagenomes Reveals Hidden Associations with Chronic Diseases.</title>
        <authorList>
            <person name="Tisza M.J."/>
            <person name="Buck C.B."/>
        </authorList>
    </citation>
    <scope>NUCLEOTIDE SEQUENCE</scope>
    <source>
        <strain evidence="1">Ct2Qy24</strain>
    </source>
</reference>
<name>A0A8S5SS95_9CAUD</name>
<evidence type="ECO:0000313" key="1">
    <source>
        <dbReference type="EMBL" id="DAF53917.1"/>
    </source>
</evidence>
<protein>
    <submittedName>
        <fullName evidence="1">Uncharacterized protein</fullName>
    </submittedName>
</protein>